<organism evidence="5 6">
    <name type="scientific">Bipolaris oryzae ATCC 44560</name>
    <dbReference type="NCBI Taxonomy" id="930090"/>
    <lineage>
        <taxon>Eukaryota</taxon>
        <taxon>Fungi</taxon>
        <taxon>Dikarya</taxon>
        <taxon>Ascomycota</taxon>
        <taxon>Pezizomycotina</taxon>
        <taxon>Dothideomycetes</taxon>
        <taxon>Pleosporomycetidae</taxon>
        <taxon>Pleosporales</taxon>
        <taxon>Pleosporineae</taxon>
        <taxon>Pleosporaceae</taxon>
        <taxon>Bipolaris</taxon>
    </lineage>
</organism>
<sequence length="668" mass="75612">MSFGFGTGDFIAVLGLFERIAIEIKNYRDAPAQFQNLSIELDLLQRTLMHVVQTQTDDQEDKQVLERIRAIASHCHQPLQGFIDKLLSKERSLGHYRTARLNDVGIRMKWSMVTQRDIEELRKVVLSEMAAINILLGVQQLNNLKRLTSRSIDSRQSSDTILDKTSKILDLVHNLPDSIANIHLEIARNGEQQARRDTEMAQMVAGLKSQVTEISVQGKNSMEIIRSSKARILREVARLYSVLNDLRKLLHLFSKYSKEILEAISQNTRMLLDIAGHMKRLARAIESVPLHLSVDIIRLDDALGESWGLPFQACQTWESFTDILKVVVYGNQRPGLEYILRGQFQLTLAKTGLSVGQSNPWVSIIRPGAHIKQAMVVPGLPVSKDTCPYPSCTGTLFSQADEVGKICSTCSRLSSSALLHSLPLKLYAEVPFLPTMLESTESQSSIQTRVQKIDSSSIGPIQLCEGSIGMFRRIQVYERPPPLASAEEAYQKLGDDASDFQANLYLGWHALSKGRIDESIHRLERTTATDPKDWIPYYLLARAFLAKDRFVEAYNALQLCANYYYMVPDVWITIGVLYFKLNQYRDSLDAIARSIRLNGYTWESWYNLGVLYDNARNQSGDALDAMQRALDLNPALSNVHIRMEELKSGVRGDKLTEMVEFPSPLYYY</sequence>
<dbReference type="eggNOG" id="KOG1124">
    <property type="taxonomic scope" value="Eukaryota"/>
</dbReference>
<dbReference type="PANTHER" id="PTHR14017">
    <property type="entry name" value="LYSINE-SPECIFIC DEMETHYLASE"/>
    <property type="match status" value="1"/>
</dbReference>
<name>W6Z845_COCMI</name>
<dbReference type="AlphaFoldDB" id="W6Z845"/>
<proteinExistence type="predicted"/>
<dbReference type="Proteomes" id="UP000054032">
    <property type="component" value="Unassembled WGS sequence"/>
</dbReference>
<dbReference type="SMART" id="SM00028">
    <property type="entry name" value="TPR"/>
    <property type="match status" value="4"/>
</dbReference>
<dbReference type="OrthoDB" id="3045089at2759"/>
<protein>
    <recommendedName>
        <fullName evidence="4">Ubiquitin-like domain-containing protein</fullName>
    </recommendedName>
</protein>
<gene>
    <name evidence="5" type="ORF">COCMIDRAFT_25927</name>
</gene>
<comment type="subcellular location">
    <subcellularLocation>
        <location evidence="1">Nucleus</location>
    </subcellularLocation>
</comment>
<dbReference type="STRING" id="930090.W6Z845"/>
<dbReference type="EMBL" id="KI963974">
    <property type="protein sequence ID" value="EUC45948.1"/>
    <property type="molecule type" value="Genomic_DNA"/>
</dbReference>
<evidence type="ECO:0000256" key="2">
    <source>
        <dbReference type="ARBA" id="ARBA00023242"/>
    </source>
</evidence>
<dbReference type="PANTHER" id="PTHR14017:SF28">
    <property type="entry name" value="CHROMOSOME UNDETERMINED SCAFFOLD_98, WHOLE GENOME SHOTGUN SEQUENCE"/>
    <property type="match status" value="1"/>
</dbReference>
<dbReference type="InterPro" id="IPR054464">
    <property type="entry name" value="ULD_fung"/>
</dbReference>
<feature type="repeat" description="TPR" evidence="3">
    <location>
        <begin position="568"/>
        <end position="601"/>
    </location>
</feature>
<dbReference type="RefSeq" id="XP_007687503.1">
    <property type="nucleotide sequence ID" value="XM_007689313.1"/>
</dbReference>
<accession>W6Z845</accession>
<evidence type="ECO:0000259" key="4">
    <source>
        <dbReference type="Pfam" id="PF22893"/>
    </source>
</evidence>
<dbReference type="InterPro" id="IPR051630">
    <property type="entry name" value="Corepressor-Demethylase"/>
</dbReference>
<dbReference type="Pfam" id="PF22893">
    <property type="entry name" value="ULD_2"/>
    <property type="match status" value="1"/>
</dbReference>
<reference evidence="5 6" key="1">
    <citation type="journal article" date="2013" name="PLoS Genet.">
        <title>Comparative genome structure, secondary metabolite, and effector coding capacity across Cochliobolus pathogens.</title>
        <authorList>
            <person name="Condon B.J."/>
            <person name="Leng Y."/>
            <person name="Wu D."/>
            <person name="Bushley K.E."/>
            <person name="Ohm R.A."/>
            <person name="Otillar R."/>
            <person name="Martin J."/>
            <person name="Schackwitz W."/>
            <person name="Grimwood J."/>
            <person name="MohdZainudin N."/>
            <person name="Xue C."/>
            <person name="Wang R."/>
            <person name="Manning V.A."/>
            <person name="Dhillon B."/>
            <person name="Tu Z.J."/>
            <person name="Steffenson B.J."/>
            <person name="Salamov A."/>
            <person name="Sun H."/>
            <person name="Lowry S."/>
            <person name="LaButti K."/>
            <person name="Han J."/>
            <person name="Copeland A."/>
            <person name="Lindquist E."/>
            <person name="Barry K."/>
            <person name="Schmutz J."/>
            <person name="Baker S.E."/>
            <person name="Ciuffetti L.M."/>
            <person name="Grigoriev I.V."/>
            <person name="Zhong S."/>
            <person name="Turgeon B.G."/>
        </authorList>
    </citation>
    <scope>NUCLEOTIDE SEQUENCE [LARGE SCALE GENOMIC DNA]</scope>
    <source>
        <strain evidence="5 6">ATCC 44560</strain>
    </source>
</reference>
<evidence type="ECO:0000313" key="5">
    <source>
        <dbReference type="EMBL" id="EUC45948.1"/>
    </source>
</evidence>
<evidence type="ECO:0000256" key="3">
    <source>
        <dbReference type="PROSITE-ProRule" id="PRU00339"/>
    </source>
</evidence>
<keyword evidence="3" id="KW-0802">TPR repeat</keyword>
<dbReference type="GeneID" id="19120849"/>
<dbReference type="Gene3D" id="1.25.40.10">
    <property type="entry name" value="Tetratricopeptide repeat domain"/>
    <property type="match status" value="2"/>
</dbReference>
<dbReference type="PROSITE" id="PS50005">
    <property type="entry name" value="TPR"/>
    <property type="match status" value="1"/>
</dbReference>
<dbReference type="Pfam" id="PF13432">
    <property type="entry name" value="TPR_16"/>
    <property type="match status" value="2"/>
</dbReference>
<dbReference type="KEGG" id="bor:COCMIDRAFT_25927"/>
<dbReference type="InterPro" id="IPR019734">
    <property type="entry name" value="TPR_rpt"/>
</dbReference>
<evidence type="ECO:0000313" key="6">
    <source>
        <dbReference type="Proteomes" id="UP000054032"/>
    </source>
</evidence>
<evidence type="ECO:0000256" key="1">
    <source>
        <dbReference type="ARBA" id="ARBA00004123"/>
    </source>
</evidence>
<keyword evidence="6" id="KW-1185">Reference proteome</keyword>
<dbReference type="HOGENOM" id="CLU_021979_1_0_1"/>
<feature type="domain" description="Ubiquitin-like" evidence="4">
    <location>
        <begin position="294"/>
        <end position="377"/>
    </location>
</feature>
<dbReference type="GO" id="GO:0005634">
    <property type="term" value="C:nucleus"/>
    <property type="evidence" value="ECO:0007669"/>
    <property type="project" value="UniProtKB-SubCell"/>
</dbReference>
<dbReference type="InterPro" id="IPR011990">
    <property type="entry name" value="TPR-like_helical_dom_sf"/>
</dbReference>
<dbReference type="SUPFAM" id="SSF48452">
    <property type="entry name" value="TPR-like"/>
    <property type="match status" value="1"/>
</dbReference>
<keyword evidence="2" id="KW-0539">Nucleus</keyword>